<evidence type="ECO:0000313" key="2">
    <source>
        <dbReference type="Proteomes" id="UP000245959"/>
    </source>
</evidence>
<organism evidence="1 2">
    <name type="scientific">Victivallis vadensis</name>
    <dbReference type="NCBI Taxonomy" id="172901"/>
    <lineage>
        <taxon>Bacteria</taxon>
        <taxon>Pseudomonadati</taxon>
        <taxon>Lentisphaerota</taxon>
        <taxon>Lentisphaeria</taxon>
        <taxon>Victivallales</taxon>
        <taxon>Victivallaceae</taxon>
        <taxon>Victivallis</taxon>
    </lineage>
</organism>
<evidence type="ECO:0000313" key="1">
    <source>
        <dbReference type="EMBL" id="PVY41613.1"/>
    </source>
</evidence>
<keyword evidence="2" id="KW-1185">Reference proteome</keyword>
<dbReference type="RefSeq" id="WP_116884033.1">
    <property type="nucleotide sequence ID" value="NZ_CABMMC010000091.1"/>
</dbReference>
<dbReference type="GeneID" id="78295341"/>
<gene>
    <name evidence="1" type="ORF">C8D82_11386</name>
</gene>
<dbReference type="EMBL" id="QEKH01000013">
    <property type="protein sequence ID" value="PVY41613.1"/>
    <property type="molecule type" value="Genomic_DNA"/>
</dbReference>
<dbReference type="AlphaFoldDB" id="A0A2U1AYX5"/>
<sequence>MTVRLGIGIDREGALLALPDHLPPEFRELEFSGEMLDSSTARRRVNRFAPDRLALSVHDLVPPELARLVPTQKLALQLEFTKLFRARCRRAAELKAQEIGVSFDLETAFGDARYAAELMRLLRACWGILAEFRLTLRFSLRLPPEPGKPELSRFVEFRRSCLCPAVAFALELHPLEPGMARLNKEALKPLRFCNELWRLEFSMAERRQVDFEAVNRVLKESGELLPGPRRVILAPAWFNGEERQLKSLVNMAAPLLGKQEVAIPEEEEGGLLLC</sequence>
<reference evidence="1 2" key="1">
    <citation type="submission" date="2018-04" db="EMBL/GenBank/DDBJ databases">
        <title>Genomic Encyclopedia of Type Strains, Phase IV (KMG-IV): sequencing the most valuable type-strain genomes for metagenomic binning, comparative biology and taxonomic classification.</title>
        <authorList>
            <person name="Goeker M."/>
        </authorList>
    </citation>
    <scope>NUCLEOTIDE SEQUENCE [LARGE SCALE GENOMIC DNA]</scope>
    <source>
        <strain evidence="1 2">DSM 14823</strain>
    </source>
</reference>
<comment type="caution">
    <text evidence="1">The sequence shown here is derived from an EMBL/GenBank/DDBJ whole genome shotgun (WGS) entry which is preliminary data.</text>
</comment>
<accession>A0A2U1AYX5</accession>
<name>A0A2U1AYX5_9BACT</name>
<proteinExistence type="predicted"/>
<protein>
    <submittedName>
        <fullName evidence="1">Uncharacterized protein</fullName>
    </submittedName>
</protein>
<dbReference type="Proteomes" id="UP000245959">
    <property type="component" value="Unassembled WGS sequence"/>
</dbReference>